<evidence type="ECO:0000259" key="2">
    <source>
        <dbReference type="Pfam" id="PF21028"/>
    </source>
</evidence>
<sequence length="203" mass="23050">MPGNDGENLISEFSSKSRSKKSVIDPFSLVSRIKQRGPAPVHLWNPPFCGDMDMLIAKDGSWIHEGRPIRRQAMVNLFASILRLDDDQHYYLVTPVEKVRIRVEDCPFIVNQMDVSGSGREQVITFTTNTGDIFMVDRKHAVSAKTDLEREAPHPTVHVRNGLKALINRSVFYRLVDLCVENENHKGPLFGVWSNREFFDLGG</sequence>
<dbReference type="PIRSF" id="PIRSF029557">
    <property type="entry name" value="UCP029557"/>
    <property type="match status" value="1"/>
</dbReference>
<dbReference type="InterPro" id="IPR010707">
    <property type="entry name" value="DUF1285"/>
</dbReference>
<dbReference type="AlphaFoldDB" id="A0A381N862"/>
<name>A0A381N862_9ZZZZ</name>
<evidence type="ECO:0000259" key="1">
    <source>
        <dbReference type="Pfam" id="PF06938"/>
    </source>
</evidence>
<accession>A0A381N862</accession>
<gene>
    <name evidence="3" type="ORF">METZ01_LOCUS3665</name>
</gene>
<dbReference type="Gene3D" id="2.30.270.10">
    <property type="entry name" value="duf1285 protein"/>
    <property type="match status" value="1"/>
</dbReference>
<protein>
    <recommendedName>
        <fullName evidence="4">Proteophosphoglycan</fullName>
    </recommendedName>
</protein>
<dbReference type="InterPro" id="IPR048341">
    <property type="entry name" value="DUF1285_N"/>
</dbReference>
<evidence type="ECO:0008006" key="4">
    <source>
        <dbReference type="Google" id="ProtNLM"/>
    </source>
</evidence>
<dbReference type="Pfam" id="PF06938">
    <property type="entry name" value="DUF1285_N"/>
    <property type="match status" value="1"/>
</dbReference>
<dbReference type="Gene3D" id="3.10.540.10">
    <property type="entry name" value="duf1285 like domain"/>
    <property type="match status" value="1"/>
</dbReference>
<dbReference type="EMBL" id="UINC01000189">
    <property type="protein sequence ID" value="SUZ50811.1"/>
    <property type="molecule type" value="Genomic_DNA"/>
</dbReference>
<evidence type="ECO:0000313" key="3">
    <source>
        <dbReference type="EMBL" id="SUZ50811.1"/>
    </source>
</evidence>
<dbReference type="Pfam" id="PF21028">
    <property type="entry name" value="DUF1285_C"/>
    <property type="match status" value="1"/>
</dbReference>
<dbReference type="InterPro" id="IPR023361">
    <property type="entry name" value="DUF1285_beta_roll_sf"/>
</dbReference>
<reference evidence="3" key="1">
    <citation type="submission" date="2018-05" db="EMBL/GenBank/DDBJ databases">
        <authorList>
            <person name="Lanie J.A."/>
            <person name="Ng W.-L."/>
            <person name="Kazmierczak K.M."/>
            <person name="Andrzejewski T.M."/>
            <person name="Davidsen T.M."/>
            <person name="Wayne K.J."/>
            <person name="Tettelin H."/>
            <person name="Glass J.I."/>
            <person name="Rusch D."/>
            <person name="Podicherti R."/>
            <person name="Tsui H.-C.T."/>
            <person name="Winkler M.E."/>
        </authorList>
    </citation>
    <scope>NUCLEOTIDE SEQUENCE</scope>
</reference>
<dbReference type="InterPro" id="IPR048342">
    <property type="entry name" value="DUF1285_C"/>
</dbReference>
<feature type="domain" description="DUF1285" evidence="1">
    <location>
        <begin position="39"/>
        <end position="105"/>
    </location>
</feature>
<feature type="domain" description="DUF1285" evidence="2">
    <location>
        <begin position="107"/>
        <end position="201"/>
    </location>
</feature>
<proteinExistence type="predicted"/>
<organism evidence="3">
    <name type="scientific">marine metagenome</name>
    <dbReference type="NCBI Taxonomy" id="408172"/>
    <lineage>
        <taxon>unclassified sequences</taxon>
        <taxon>metagenomes</taxon>
        <taxon>ecological metagenomes</taxon>
    </lineage>
</organism>